<dbReference type="Proteomes" id="UP001164746">
    <property type="component" value="Chromosome 4"/>
</dbReference>
<reference evidence="1" key="1">
    <citation type="submission" date="2022-11" db="EMBL/GenBank/DDBJ databases">
        <title>Centuries of genome instability and evolution in soft-shell clam transmissible cancer (bioRxiv).</title>
        <authorList>
            <person name="Hart S.F.M."/>
            <person name="Yonemitsu M.A."/>
            <person name="Giersch R.M."/>
            <person name="Beal B.F."/>
            <person name="Arriagada G."/>
            <person name="Davis B.W."/>
            <person name="Ostrander E.A."/>
            <person name="Goff S.P."/>
            <person name="Metzger M.J."/>
        </authorList>
    </citation>
    <scope>NUCLEOTIDE SEQUENCE</scope>
    <source>
        <strain evidence="1">MELC-2E11</strain>
        <tissue evidence="1">Siphon/mantle</tissue>
    </source>
</reference>
<dbReference type="EMBL" id="CP111015">
    <property type="protein sequence ID" value="WAR03250.1"/>
    <property type="molecule type" value="Genomic_DNA"/>
</dbReference>
<evidence type="ECO:0000313" key="1">
    <source>
        <dbReference type="EMBL" id="WAR03250.1"/>
    </source>
</evidence>
<evidence type="ECO:0000313" key="2">
    <source>
        <dbReference type="Proteomes" id="UP001164746"/>
    </source>
</evidence>
<keyword evidence="2" id="KW-1185">Reference proteome</keyword>
<organism evidence="1 2">
    <name type="scientific">Mya arenaria</name>
    <name type="common">Soft-shell clam</name>
    <dbReference type="NCBI Taxonomy" id="6604"/>
    <lineage>
        <taxon>Eukaryota</taxon>
        <taxon>Metazoa</taxon>
        <taxon>Spiralia</taxon>
        <taxon>Lophotrochozoa</taxon>
        <taxon>Mollusca</taxon>
        <taxon>Bivalvia</taxon>
        <taxon>Autobranchia</taxon>
        <taxon>Heteroconchia</taxon>
        <taxon>Euheterodonta</taxon>
        <taxon>Imparidentia</taxon>
        <taxon>Neoheterodontei</taxon>
        <taxon>Myida</taxon>
        <taxon>Myoidea</taxon>
        <taxon>Myidae</taxon>
        <taxon>Mya</taxon>
    </lineage>
</organism>
<proteinExistence type="predicted"/>
<gene>
    <name evidence="1" type="ORF">MAR_009808</name>
</gene>
<protein>
    <submittedName>
        <fullName evidence="1">Uncharacterized protein</fullName>
    </submittedName>
</protein>
<accession>A0ABY7E2S8</accession>
<name>A0ABY7E2S8_MYAAR</name>
<sequence>MVEGKSRRHKNFMKYLLDDIRYEGGEVETGIGPLHGGWKQSAENHQDRKQPWVETLTNHLMRTLRRGFFVVQTKNSCTSSSSLPVDNDEFQVSERIRKQCKYGSMQ</sequence>